<dbReference type="EMBL" id="JANBVN010000016">
    <property type="protein sequence ID" value="KAJ9161961.1"/>
    <property type="molecule type" value="Genomic_DNA"/>
</dbReference>
<accession>A0AA38W315</accession>
<dbReference type="PROSITE" id="PS00086">
    <property type="entry name" value="CYTOCHROME_P450"/>
    <property type="match status" value="1"/>
</dbReference>
<proteinExistence type="inferred from homology"/>
<dbReference type="CDD" id="cd11065">
    <property type="entry name" value="CYP64-like"/>
    <property type="match status" value="1"/>
</dbReference>
<dbReference type="InterPro" id="IPR017972">
    <property type="entry name" value="Cyt_P450_CS"/>
</dbReference>
<keyword evidence="4 5" id="KW-0408">Iron</keyword>
<gene>
    <name evidence="8" type="ORF">NKR19_g1715</name>
</gene>
<dbReference type="GO" id="GO:0005506">
    <property type="term" value="F:iron ion binding"/>
    <property type="evidence" value="ECO:0007669"/>
    <property type="project" value="InterPro"/>
</dbReference>
<dbReference type="InterPro" id="IPR002401">
    <property type="entry name" value="Cyt_P450_E_grp-I"/>
</dbReference>
<organism evidence="8 9">
    <name type="scientific">Coniochaeta hoffmannii</name>
    <dbReference type="NCBI Taxonomy" id="91930"/>
    <lineage>
        <taxon>Eukaryota</taxon>
        <taxon>Fungi</taxon>
        <taxon>Dikarya</taxon>
        <taxon>Ascomycota</taxon>
        <taxon>Pezizomycotina</taxon>
        <taxon>Sordariomycetes</taxon>
        <taxon>Sordariomycetidae</taxon>
        <taxon>Coniochaetales</taxon>
        <taxon>Coniochaetaceae</taxon>
        <taxon>Coniochaeta</taxon>
    </lineage>
</organism>
<comment type="caution">
    <text evidence="8">The sequence shown here is derived from an EMBL/GenBank/DDBJ whole genome shotgun (WGS) entry which is preliminary data.</text>
</comment>
<feature type="binding site" description="axial binding residue" evidence="5">
    <location>
        <position position="436"/>
    </location>
    <ligand>
        <name>heme</name>
        <dbReference type="ChEBI" id="CHEBI:30413"/>
    </ligand>
    <ligandPart>
        <name>Fe</name>
        <dbReference type="ChEBI" id="CHEBI:18248"/>
    </ligandPart>
</feature>
<dbReference type="InterPro" id="IPR050364">
    <property type="entry name" value="Cytochrome_P450_fung"/>
</dbReference>
<dbReference type="Gene3D" id="1.10.630.10">
    <property type="entry name" value="Cytochrome P450"/>
    <property type="match status" value="1"/>
</dbReference>
<keyword evidence="2 5" id="KW-0479">Metal-binding</keyword>
<evidence type="ECO:0000256" key="1">
    <source>
        <dbReference type="ARBA" id="ARBA00010617"/>
    </source>
</evidence>
<evidence type="ECO:0000256" key="3">
    <source>
        <dbReference type="ARBA" id="ARBA00023002"/>
    </source>
</evidence>
<dbReference type="GO" id="GO:0020037">
    <property type="term" value="F:heme binding"/>
    <property type="evidence" value="ECO:0007669"/>
    <property type="project" value="InterPro"/>
</dbReference>
<evidence type="ECO:0000256" key="2">
    <source>
        <dbReference type="ARBA" id="ARBA00022723"/>
    </source>
</evidence>
<evidence type="ECO:0000256" key="5">
    <source>
        <dbReference type="PIRSR" id="PIRSR602401-1"/>
    </source>
</evidence>
<dbReference type="InterPro" id="IPR001128">
    <property type="entry name" value="Cyt_P450"/>
</dbReference>
<dbReference type="Pfam" id="PF00067">
    <property type="entry name" value="p450"/>
    <property type="match status" value="1"/>
</dbReference>
<evidence type="ECO:0000313" key="9">
    <source>
        <dbReference type="Proteomes" id="UP001174691"/>
    </source>
</evidence>
<evidence type="ECO:0000256" key="4">
    <source>
        <dbReference type="ARBA" id="ARBA00023004"/>
    </source>
</evidence>
<dbReference type="GO" id="GO:0004497">
    <property type="term" value="F:monooxygenase activity"/>
    <property type="evidence" value="ECO:0007669"/>
    <property type="project" value="UniProtKB-KW"/>
</dbReference>
<comment type="similarity">
    <text evidence="1 6">Belongs to the cytochrome P450 family.</text>
</comment>
<reference evidence="8" key="1">
    <citation type="submission" date="2022-07" db="EMBL/GenBank/DDBJ databases">
        <title>Fungi with potential for degradation of polypropylene.</title>
        <authorList>
            <person name="Gostincar C."/>
        </authorList>
    </citation>
    <scope>NUCLEOTIDE SEQUENCE</scope>
    <source>
        <strain evidence="8">EXF-13287</strain>
    </source>
</reference>
<feature type="coiled-coil region" evidence="7">
    <location>
        <begin position="238"/>
        <end position="265"/>
    </location>
</feature>
<dbReference type="PRINTS" id="PR00463">
    <property type="entry name" value="EP450I"/>
</dbReference>
<dbReference type="PANTHER" id="PTHR46300">
    <property type="entry name" value="P450, PUTATIVE (EUROFUNG)-RELATED-RELATED"/>
    <property type="match status" value="1"/>
</dbReference>
<evidence type="ECO:0000256" key="6">
    <source>
        <dbReference type="RuleBase" id="RU000461"/>
    </source>
</evidence>
<keyword evidence="5 6" id="KW-0349">Heme</keyword>
<evidence type="ECO:0000313" key="8">
    <source>
        <dbReference type="EMBL" id="KAJ9161961.1"/>
    </source>
</evidence>
<dbReference type="PANTHER" id="PTHR46300:SF12">
    <property type="entry name" value="P450, PUTATIVE (EUROFUNG)-RELATED"/>
    <property type="match status" value="1"/>
</dbReference>
<dbReference type="GO" id="GO:0016705">
    <property type="term" value="F:oxidoreductase activity, acting on paired donors, with incorporation or reduction of molecular oxygen"/>
    <property type="evidence" value="ECO:0007669"/>
    <property type="project" value="InterPro"/>
</dbReference>
<dbReference type="InterPro" id="IPR036396">
    <property type="entry name" value="Cyt_P450_sf"/>
</dbReference>
<sequence length="509" mass="58822">MAHQQLVLAVSTLAILLLGTWLFRTVQFKRNYKLPPQVPGVPVLGNTFQIPPLQQGPWAKKLAEKYGEMFTCKFGGTTWVFLNSSRVVTDLLERRAAIYNSRPPFPMTQGIISGDSRIVLMPYNEQWRTTRRIMHQILSARALDVFMPFQDLESKNLLWDYLEKPDRWWSANARFANSVIMSVVFGRRSMLDDPDVVELLETMELFLENQQPGVNIVDVFLFLDKLPKFLQWWRPRGQRIFEQTKAVYRREVKKLEERIKDGTQRRCFATDFLETDEAKSMTEVQRLFLFGTLMEAGSDTSRVTLGQIIAGAVTSPDWVARAREHLDAVCGHNAERLPTFEDRSRLRYISAVVKEGFRWRPNIAEIGAPTMLIKDDEYEGYRFPAGTVFTWNAWAIALDPKEYPEPERFWPERFLNGQEENALNGHWAFGPGRRVCVGWKVGEMNVWIAIARLLYCFDFKEVPGKPIDTMTIPQLTKHSAPFHVQVTPRSPAHAALIRRNCEEASKIQY</sequence>
<evidence type="ECO:0000256" key="7">
    <source>
        <dbReference type="SAM" id="Coils"/>
    </source>
</evidence>
<keyword evidence="3 6" id="KW-0560">Oxidoreductase</keyword>
<dbReference type="SUPFAM" id="SSF48264">
    <property type="entry name" value="Cytochrome P450"/>
    <property type="match status" value="1"/>
</dbReference>
<dbReference type="AlphaFoldDB" id="A0AA38W315"/>
<keyword evidence="7" id="KW-0175">Coiled coil</keyword>
<dbReference type="Proteomes" id="UP001174691">
    <property type="component" value="Unassembled WGS sequence"/>
</dbReference>
<comment type="cofactor">
    <cofactor evidence="5">
        <name>heme</name>
        <dbReference type="ChEBI" id="CHEBI:30413"/>
    </cofactor>
</comment>
<name>A0AA38W315_9PEZI</name>
<protein>
    <submittedName>
        <fullName evidence="8">Cytochrome P450</fullName>
    </submittedName>
</protein>
<keyword evidence="9" id="KW-1185">Reference proteome</keyword>
<keyword evidence="6" id="KW-0503">Monooxygenase</keyword>